<organism evidence="1 2">
    <name type="scientific">Mycobacteroides abscessus subsp. massiliense</name>
    <dbReference type="NCBI Taxonomy" id="1962118"/>
    <lineage>
        <taxon>Bacteria</taxon>
        <taxon>Bacillati</taxon>
        <taxon>Actinomycetota</taxon>
        <taxon>Actinomycetes</taxon>
        <taxon>Mycobacteriales</taxon>
        <taxon>Mycobacteriaceae</taxon>
        <taxon>Mycobacteroides</taxon>
        <taxon>Mycobacteroides abscessus</taxon>
    </lineage>
</organism>
<dbReference type="AlphaFoldDB" id="A0A1U0U6E1"/>
<sequence length="82" mass="9169">MLLLVTVLFGFMALVVGIGASHKLEAQREAHNQQLRKTTAKAKRIVSEYADEILNQGFEEGYRHAEATLKSKPHGKKRKAHA</sequence>
<evidence type="ECO:0000313" key="2">
    <source>
        <dbReference type="Proteomes" id="UP000190074"/>
    </source>
</evidence>
<evidence type="ECO:0000313" key="1">
    <source>
        <dbReference type="EMBL" id="SKM04141.1"/>
    </source>
</evidence>
<reference evidence="1 2" key="1">
    <citation type="submission" date="2016-11" db="EMBL/GenBank/DDBJ databases">
        <authorList>
            <consortium name="Pathogen Informatics"/>
        </authorList>
    </citation>
    <scope>NUCLEOTIDE SEQUENCE [LARGE SCALE GENOMIC DNA]</scope>
    <source>
        <strain evidence="1 2">911</strain>
    </source>
</reference>
<protein>
    <submittedName>
        <fullName evidence="1">Uncharacterized protein</fullName>
    </submittedName>
</protein>
<dbReference type="Proteomes" id="UP000190074">
    <property type="component" value="Unassembled WGS sequence"/>
</dbReference>
<proteinExistence type="predicted"/>
<gene>
    <name evidence="1" type="ORF">SAMEA2259716_02404</name>
</gene>
<accession>A0A1U0U6E1</accession>
<name>A0A1U0U6E1_9MYCO</name>
<dbReference type="EMBL" id="FVGW01000004">
    <property type="protein sequence ID" value="SKM04141.1"/>
    <property type="molecule type" value="Genomic_DNA"/>
</dbReference>